<proteinExistence type="predicted"/>
<keyword evidence="1" id="KW-0812">Transmembrane</keyword>
<sequence>MPGLRAAGRAIHGIVAVMLVLPVLAGAAHAEPEEIRITVTADGIQFDGHPFDGAAALAPGATLETRVLLSNTLEESTTVDLATEILRESENGCNEPEEEVDVSCGSGEGELGKHTRIELAGPDGSTAGPVRLDRAGDGIGTGISIGPGAGEEYLLRLDVPRTVGNVVQGDEVEFVLAATARGVASGRSEPVAAGGDGGSDLAVTGFGAAPVVALAAGLLGAGIALVARSRGGRKPHRTPPERREGL</sequence>
<keyword evidence="3" id="KW-1185">Reference proteome</keyword>
<reference evidence="2 3" key="1">
    <citation type="submission" date="2017-06" db="EMBL/GenBank/DDBJ databases">
        <authorList>
            <person name="Kim H.J."/>
            <person name="Triplett B.A."/>
        </authorList>
    </citation>
    <scope>NUCLEOTIDE SEQUENCE [LARGE SCALE GENOMIC DNA]</scope>
    <source>
        <strain evidence="2 3">DSM 45207</strain>
    </source>
</reference>
<organism evidence="2 3">
    <name type="scientific">Haloechinothrix alba</name>
    <dbReference type="NCBI Taxonomy" id="664784"/>
    <lineage>
        <taxon>Bacteria</taxon>
        <taxon>Bacillati</taxon>
        <taxon>Actinomycetota</taxon>
        <taxon>Actinomycetes</taxon>
        <taxon>Pseudonocardiales</taxon>
        <taxon>Pseudonocardiaceae</taxon>
        <taxon>Haloechinothrix</taxon>
    </lineage>
</organism>
<keyword evidence="1" id="KW-0472">Membrane</keyword>
<dbReference type="EMBL" id="FZNW01000013">
    <property type="protein sequence ID" value="SNR64636.1"/>
    <property type="molecule type" value="Genomic_DNA"/>
</dbReference>
<evidence type="ECO:0000313" key="2">
    <source>
        <dbReference type="EMBL" id="SNR64636.1"/>
    </source>
</evidence>
<dbReference type="AlphaFoldDB" id="A0A238Y007"/>
<dbReference type="RefSeq" id="WP_089301993.1">
    <property type="nucleotide sequence ID" value="NZ_FZNW01000013.1"/>
</dbReference>
<accession>A0A238Y007</accession>
<evidence type="ECO:0000256" key="1">
    <source>
        <dbReference type="SAM" id="Phobius"/>
    </source>
</evidence>
<name>A0A238Y007_9PSEU</name>
<feature type="transmembrane region" description="Helical" evidence="1">
    <location>
        <begin position="206"/>
        <end position="227"/>
    </location>
</feature>
<dbReference type="Proteomes" id="UP000198348">
    <property type="component" value="Unassembled WGS sequence"/>
</dbReference>
<gene>
    <name evidence="2" type="ORF">SAMN06265360_11327</name>
</gene>
<evidence type="ECO:0000313" key="3">
    <source>
        <dbReference type="Proteomes" id="UP000198348"/>
    </source>
</evidence>
<keyword evidence="1" id="KW-1133">Transmembrane helix</keyword>
<protein>
    <submittedName>
        <fullName evidence="2">Uncharacterized protein</fullName>
    </submittedName>
</protein>